<dbReference type="Gene3D" id="3.30.1120.10">
    <property type="match status" value="1"/>
</dbReference>
<dbReference type="PANTHER" id="PTHR42693:SF53">
    <property type="entry name" value="ENDO-4-O-SULFATASE"/>
    <property type="match status" value="1"/>
</dbReference>
<evidence type="ECO:0000259" key="5">
    <source>
        <dbReference type="Pfam" id="PF00884"/>
    </source>
</evidence>
<evidence type="ECO:0000256" key="2">
    <source>
        <dbReference type="ARBA" id="ARBA00022723"/>
    </source>
</evidence>
<dbReference type="PROSITE" id="PS00523">
    <property type="entry name" value="SULFATASE_1"/>
    <property type="match status" value="1"/>
</dbReference>
<dbReference type="InterPro" id="IPR024607">
    <property type="entry name" value="Sulfatase_CS"/>
</dbReference>
<dbReference type="RefSeq" id="WP_184678730.1">
    <property type="nucleotide sequence ID" value="NZ_JACHGY010000001.1"/>
</dbReference>
<comment type="similarity">
    <text evidence="1">Belongs to the sulfatase family.</text>
</comment>
<dbReference type="EMBL" id="JACHGY010000001">
    <property type="protein sequence ID" value="MBB6431246.1"/>
    <property type="molecule type" value="Genomic_DNA"/>
</dbReference>
<gene>
    <name evidence="6" type="ORF">HNQ40_003052</name>
</gene>
<dbReference type="InterPro" id="IPR017850">
    <property type="entry name" value="Alkaline_phosphatase_core_sf"/>
</dbReference>
<dbReference type="AlphaFoldDB" id="A0A7X0H8L6"/>
<proteinExistence type="inferred from homology"/>
<reference evidence="6 7" key="1">
    <citation type="submission" date="2020-08" db="EMBL/GenBank/DDBJ databases">
        <title>Genomic Encyclopedia of Type Strains, Phase IV (KMG-IV): sequencing the most valuable type-strain genomes for metagenomic binning, comparative biology and taxonomic classification.</title>
        <authorList>
            <person name="Goeker M."/>
        </authorList>
    </citation>
    <scope>NUCLEOTIDE SEQUENCE [LARGE SCALE GENOMIC DNA]</scope>
    <source>
        <strain evidence="6 7">DSM 103725</strain>
    </source>
</reference>
<protein>
    <submittedName>
        <fullName evidence="6">Arylsulfatase A-like enzyme</fullName>
    </submittedName>
</protein>
<evidence type="ECO:0000313" key="7">
    <source>
        <dbReference type="Proteomes" id="UP000541810"/>
    </source>
</evidence>
<evidence type="ECO:0000256" key="1">
    <source>
        <dbReference type="ARBA" id="ARBA00008779"/>
    </source>
</evidence>
<dbReference type="SUPFAM" id="SSF53649">
    <property type="entry name" value="Alkaline phosphatase-like"/>
    <property type="match status" value="1"/>
</dbReference>
<dbReference type="Gene3D" id="3.40.720.10">
    <property type="entry name" value="Alkaline Phosphatase, subunit A"/>
    <property type="match status" value="1"/>
</dbReference>
<name>A0A7X0H8L6_9BACT</name>
<keyword evidence="2" id="KW-0479">Metal-binding</keyword>
<evidence type="ECO:0000256" key="3">
    <source>
        <dbReference type="ARBA" id="ARBA00022801"/>
    </source>
</evidence>
<dbReference type="GO" id="GO:0046872">
    <property type="term" value="F:metal ion binding"/>
    <property type="evidence" value="ECO:0007669"/>
    <property type="project" value="UniProtKB-KW"/>
</dbReference>
<dbReference type="InterPro" id="IPR000917">
    <property type="entry name" value="Sulfatase_N"/>
</dbReference>
<comment type="caution">
    <text evidence="6">The sequence shown here is derived from an EMBL/GenBank/DDBJ whole genome shotgun (WGS) entry which is preliminary data.</text>
</comment>
<dbReference type="Proteomes" id="UP000541810">
    <property type="component" value="Unassembled WGS sequence"/>
</dbReference>
<accession>A0A7X0H8L6</accession>
<evidence type="ECO:0000256" key="4">
    <source>
        <dbReference type="ARBA" id="ARBA00022837"/>
    </source>
</evidence>
<feature type="domain" description="Sulfatase N-terminal" evidence="5">
    <location>
        <begin position="17"/>
        <end position="336"/>
    </location>
</feature>
<keyword evidence="7" id="KW-1185">Reference proteome</keyword>
<dbReference type="PANTHER" id="PTHR42693">
    <property type="entry name" value="ARYLSULFATASE FAMILY MEMBER"/>
    <property type="match status" value="1"/>
</dbReference>
<keyword evidence="4" id="KW-0106">Calcium</keyword>
<dbReference type="GO" id="GO:0004065">
    <property type="term" value="F:arylsulfatase activity"/>
    <property type="evidence" value="ECO:0007669"/>
    <property type="project" value="TreeGrafter"/>
</dbReference>
<evidence type="ECO:0000313" key="6">
    <source>
        <dbReference type="EMBL" id="MBB6431246.1"/>
    </source>
</evidence>
<dbReference type="CDD" id="cd16146">
    <property type="entry name" value="ARS_like"/>
    <property type="match status" value="1"/>
</dbReference>
<dbReference type="InterPro" id="IPR050738">
    <property type="entry name" value="Sulfatase"/>
</dbReference>
<sequence>MSAQPNTPPQAPATQRPNIVWVITDDQGYGDLSCTSNPVVKTPQIDRFYEDAIRLTDFHVGPTCAPTRAGLLTGLYSGSTGVWHTIGGRSIIRQSITMLPEVLRDGGYATAMFGKWHLGDNYPYRPHDRGFETVIHHPAGGIGQQPDFWGNDYFDDTYLVNNEPRKFEGYCTDVWFDQAGKFIEDHVTNNSEEPFFCYIAPNAPHGPYNVPPGYADPYAGKVPDHVARFYGMITNIDENFAQLRELLQRLAIEDNTIVIFMTDNGSSCPMIDRKTGAPEPGFNGGLRGGKGSPYDGGHRVPVFIRWPDGGLTGGRDVEALTANIDVMPTLLDLCGVEASRPLDMDGHSLRGLLYGNVKLEDVESRVVVTDSQRVLEPVKWKDSAVMTRRWRLIQGDKLFDILEDRAQQNNLAAEFPEVVEQLRQEYEAWWAHVYAGSEKPIPLPVGDPEGPKTVQLNSHDWRYADSQNDVVWNQKQVRQGVAYTGFWEVDVVTAGRYQVELRRWPREDREHIAPPGDPGNEPLVWNKSDIDPSYLDWYSGDTPLDIAQASLVVGEQQLTQAVTDKQGISVFEIDLPEGFTHMRAEFELAGGESLGAYYVYVTRQSDAGK</sequence>
<dbReference type="Pfam" id="PF00884">
    <property type="entry name" value="Sulfatase"/>
    <property type="match status" value="1"/>
</dbReference>
<organism evidence="6 7">
    <name type="scientific">Algisphaera agarilytica</name>
    <dbReference type="NCBI Taxonomy" id="1385975"/>
    <lineage>
        <taxon>Bacteria</taxon>
        <taxon>Pseudomonadati</taxon>
        <taxon>Planctomycetota</taxon>
        <taxon>Phycisphaerae</taxon>
        <taxon>Phycisphaerales</taxon>
        <taxon>Phycisphaeraceae</taxon>
        <taxon>Algisphaera</taxon>
    </lineage>
</organism>
<keyword evidence="3" id="KW-0378">Hydrolase</keyword>